<dbReference type="RefSeq" id="WP_066880998.1">
    <property type="nucleotide sequence ID" value="NZ_LODL01000010.1"/>
</dbReference>
<dbReference type="STRING" id="281362.AT959_04360"/>
<proteinExistence type="predicted"/>
<dbReference type="EMBL" id="LODL01000010">
    <property type="protein sequence ID" value="KXB31604.1"/>
    <property type="molecule type" value="Genomic_DNA"/>
</dbReference>
<accession>A0A133XKY7</accession>
<sequence length="267" mass="29392">MSQVSETDLQAWVDARLAPPRRHEIDAYLAEHPNQAERLRAYQAQKRAIKALFDPVLDEVLPENLRTLAEASAMPAVDRPKTALFSRWSLQRLAAGLLVALLGGVAGWLGHAQYQSGERLAQMAPLPRQAAVAHVVYSPDVRRPVEVTADQEEQLVKWLSKRLGTPISPPKLGAVGYELVGGRLLPGNSGPVAQFMYQDASGQRLTLYLTTENAGKVETGFRFAREGQVNVFYWVEGKFGYALSAGIDKNELAKVATAVYDQLDRAK</sequence>
<dbReference type="AlphaFoldDB" id="A0A133XKY7"/>
<reference evidence="1 2" key="1">
    <citation type="submission" date="2015-12" db="EMBL/GenBank/DDBJ databases">
        <title>Nitrous oxide reduction kinetics distinguish bacteria harboring typical versus atypical NosZ.</title>
        <authorList>
            <person name="Yoon S."/>
            <person name="Nissen S."/>
            <person name="Park D."/>
            <person name="Sanford R.A."/>
            <person name="Loeffler F.E."/>
        </authorList>
    </citation>
    <scope>NUCLEOTIDE SEQUENCE [LARGE SCALE GENOMIC DNA]</scope>
    <source>
        <strain evidence="1 2">ATCC BAA-841</strain>
    </source>
</reference>
<evidence type="ECO:0000313" key="1">
    <source>
        <dbReference type="EMBL" id="KXB31604.1"/>
    </source>
</evidence>
<organism evidence="1 2">
    <name type="scientific">Dechloromonas denitrificans</name>
    <dbReference type="NCBI Taxonomy" id="281362"/>
    <lineage>
        <taxon>Bacteria</taxon>
        <taxon>Pseudomonadati</taxon>
        <taxon>Pseudomonadota</taxon>
        <taxon>Betaproteobacteria</taxon>
        <taxon>Rhodocyclales</taxon>
        <taxon>Azonexaceae</taxon>
        <taxon>Dechloromonas</taxon>
    </lineage>
</organism>
<gene>
    <name evidence="1" type="ORF">AT959_04360</name>
</gene>
<keyword evidence="2" id="KW-1185">Reference proteome</keyword>
<evidence type="ECO:0000313" key="2">
    <source>
        <dbReference type="Proteomes" id="UP000070186"/>
    </source>
</evidence>
<evidence type="ECO:0008006" key="3">
    <source>
        <dbReference type="Google" id="ProtNLM"/>
    </source>
</evidence>
<name>A0A133XKY7_9RHOO</name>
<comment type="caution">
    <text evidence="1">The sequence shown here is derived from an EMBL/GenBank/DDBJ whole genome shotgun (WGS) entry which is preliminary data.</text>
</comment>
<dbReference type="Proteomes" id="UP000070186">
    <property type="component" value="Unassembled WGS sequence"/>
</dbReference>
<protein>
    <recommendedName>
        <fullName evidence="3">Anti-sigma factor</fullName>
    </recommendedName>
</protein>